<evidence type="ECO:0000313" key="3">
    <source>
        <dbReference type="EMBL" id="TWT28506.1"/>
    </source>
</evidence>
<gene>
    <name evidence="3" type="ORF">FRX94_02750</name>
</gene>
<protein>
    <submittedName>
        <fullName evidence="3">ABC transporter substrate-binding protein</fullName>
    </submittedName>
</protein>
<keyword evidence="1" id="KW-0732">Signal</keyword>
<dbReference type="GO" id="GO:0043190">
    <property type="term" value="C:ATP-binding cassette (ABC) transporter complex"/>
    <property type="evidence" value="ECO:0007669"/>
    <property type="project" value="InterPro"/>
</dbReference>
<dbReference type="InterPro" id="IPR039424">
    <property type="entry name" value="SBP_5"/>
</dbReference>
<dbReference type="PANTHER" id="PTHR30290:SF38">
    <property type="entry name" value="D,D-DIPEPTIDE-BINDING PERIPLASMIC PROTEIN DDPA-RELATED"/>
    <property type="match status" value="1"/>
</dbReference>
<name>A0A5C5UQQ4_9CORY</name>
<dbReference type="Pfam" id="PF00496">
    <property type="entry name" value="SBP_bac_5"/>
    <property type="match status" value="1"/>
</dbReference>
<dbReference type="Gene3D" id="3.90.76.10">
    <property type="entry name" value="Dipeptide-binding Protein, Domain 1"/>
    <property type="match status" value="1"/>
</dbReference>
<evidence type="ECO:0000259" key="2">
    <source>
        <dbReference type="Pfam" id="PF00496"/>
    </source>
</evidence>
<dbReference type="AlphaFoldDB" id="A0A5C5UQQ4"/>
<accession>A0A5C5UQQ4</accession>
<keyword evidence="4" id="KW-1185">Reference proteome</keyword>
<evidence type="ECO:0000313" key="4">
    <source>
        <dbReference type="Proteomes" id="UP000320791"/>
    </source>
</evidence>
<dbReference type="Proteomes" id="UP000320791">
    <property type="component" value="Unassembled WGS sequence"/>
</dbReference>
<dbReference type="Gene3D" id="3.10.105.10">
    <property type="entry name" value="Dipeptide-binding Protein, Domain 3"/>
    <property type="match status" value="1"/>
</dbReference>
<dbReference type="SUPFAM" id="SSF53850">
    <property type="entry name" value="Periplasmic binding protein-like II"/>
    <property type="match status" value="1"/>
</dbReference>
<proteinExistence type="predicted"/>
<dbReference type="Gene3D" id="3.40.190.10">
    <property type="entry name" value="Periplasmic binding protein-like II"/>
    <property type="match status" value="1"/>
</dbReference>
<dbReference type="GO" id="GO:0015833">
    <property type="term" value="P:peptide transport"/>
    <property type="evidence" value="ECO:0007669"/>
    <property type="project" value="TreeGrafter"/>
</dbReference>
<dbReference type="PIRSF" id="PIRSF002741">
    <property type="entry name" value="MppA"/>
    <property type="match status" value="1"/>
</dbReference>
<dbReference type="PANTHER" id="PTHR30290">
    <property type="entry name" value="PERIPLASMIC BINDING COMPONENT OF ABC TRANSPORTER"/>
    <property type="match status" value="1"/>
</dbReference>
<dbReference type="CDD" id="cd08494">
    <property type="entry name" value="PBP2_NikA_DppA_OppA_like_6"/>
    <property type="match status" value="1"/>
</dbReference>
<organism evidence="3 4">
    <name type="scientific">Corynebacterium canis</name>
    <dbReference type="NCBI Taxonomy" id="679663"/>
    <lineage>
        <taxon>Bacteria</taxon>
        <taxon>Bacillati</taxon>
        <taxon>Actinomycetota</taxon>
        <taxon>Actinomycetes</taxon>
        <taxon>Mycobacteriales</taxon>
        <taxon>Corynebacteriaceae</taxon>
        <taxon>Corynebacterium</taxon>
    </lineage>
</organism>
<dbReference type="EMBL" id="VOHM01000004">
    <property type="protein sequence ID" value="TWT28506.1"/>
    <property type="molecule type" value="Genomic_DNA"/>
</dbReference>
<feature type="domain" description="Solute-binding protein family 5" evidence="2">
    <location>
        <begin position="85"/>
        <end position="411"/>
    </location>
</feature>
<dbReference type="GO" id="GO:1904680">
    <property type="term" value="F:peptide transmembrane transporter activity"/>
    <property type="evidence" value="ECO:0007669"/>
    <property type="project" value="TreeGrafter"/>
</dbReference>
<dbReference type="RefSeq" id="WP_146323591.1">
    <property type="nucleotide sequence ID" value="NZ_BAABLR010000014.1"/>
</dbReference>
<dbReference type="OrthoDB" id="9796817at2"/>
<dbReference type="PROSITE" id="PS51257">
    <property type="entry name" value="PROKAR_LIPOPROTEIN"/>
    <property type="match status" value="1"/>
</dbReference>
<sequence length="507" mass="55124">MGKFQGPNATLSVLAAATVATTLSACSAGQTATRVGRIADENTVVIAVSAAPASLDFTKTSGAAIPQALMGNVYEGLVKINDEGEVEPLLATSWDISPDRRTYTFKLQRGVTFSNGSPFDAETAKFSIDRVRSDEWTNGLKKQMDLVSETKVLDSHTLEVTLERPSNRWLWSMGTFVGAMMSPDGVAELATNPIGTGPYTVAHWAVGQSLSFDARPDYWGTKPNNDAAAIRYFSDAVGATNALRSGDVDVVYSMQSPELLQTLTEYRIDEGTTNGEVLLSMNNRRAPFNDIRVRQAVLYAIDRQAVIDTAWAGKGIDTGGAPVPPTDPWYEESKRYPFDPDKARELIREAGAEGTRIVLSVPSLPYATNVSEIVVSQLRDVGLDVVIESTEFPAVWLSKVHRAHDYDMSVIMHVEARDIPTLFGNPEYYLGFDSETVRQSLERADAGAPEEQTEYMRQAVDEIMAEAGAATLFNYPNIVVSAPNVAGVEANVISEGLPLAPLRKEKN</sequence>
<evidence type="ECO:0000256" key="1">
    <source>
        <dbReference type="ARBA" id="ARBA00022729"/>
    </source>
</evidence>
<comment type="caution">
    <text evidence="3">The sequence shown here is derived from an EMBL/GenBank/DDBJ whole genome shotgun (WGS) entry which is preliminary data.</text>
</comment>
<dbReference type="InterPro" id="IPR000914">
    <property type="entry name" value="SBP_5_dom"/>
</dbReference>
<dbReference type="InterPro" id="IPR030678">
    <property type="entry name" value="Peptide/Ni-bd"/>
</dbReference>
<reference evidence="3 4" key="1">
    <citation type="submission" date="2019-08" db="EMBL/GenBank/DDBJ databases">
        <authorList>
            <person name="Lei W."/>
        </authorList>
    </citation>
    <scope>NUCLEOTIDE SEQUENCE [LARGE SCALE GENOMIC DNA]</scope>
    <source>
        <strain evidence="3 4">CCUG 58627</strain>
    </source>
</reference>
<dbReference type="GO" id="GO:0042597">
    <property type="term" value="C:periplasmic space"/>
    <property type="evidence" value="ECO:0007669"/>
    <property type="project" value="UniProtKB-ARBA"/>
</dbReference>